<protein>
    <submittedName>
        <fullName evidence="1">Calcium-binding protein</fullName>
    </submittedName>
</protein>
<proteinExistence type="predicted"/>
<dbReference type="Proteomes" id="UP000589896">
    <property type="component" value="Unassembled WGS sequence"/>
</dbReference>
<organism evidence="1 2">
    <name type="scientific">Luteimonas deserti</name>
    <dbReference type="NCBI Taxonomy" id="2752306"/>
    <lineage>
        <taxon>Bacteria</taxon>
        <taxon>Pseudomonadati</taxon>
        <taxon>Pseudomonadota</taxon>
        <taxon>Gammaproteobacteria</taxon>
        <taxon>Lysobacterales</taxon>
        <taxon>Lysobacteraceae</taxon>
        <taxon>Luteimonas</taxon>
    </lineage>
</organism>
<reference evidence="1 2" key="1">
    <citation type="submission" date="2020-07" db="EMBL/GenBank/DDBJ databases">
        <title>isolation of Luteimonas sp. SJ-16.</title>
        <authorList>
            <person name="Huang X.-X."/>
            <person name="Xu L."/>
            <person name="Sun J.-Q."/>
        </authorList>
    </citation>
    <scope>NUCLEOTIDE SEQUENCE [LARGE SCALE GENOMIC DNA]</scope>
    <source>
        <strain evidence="1 2">SJ-16</strain>
    </source>
</reference>
<name>A0A7Z0QSX8_9GAMM</name>
<dbReference type="EMBL" id="JACCJZ010000020">
    <property type="protein sequence ID" value="NYZ64316.1"/>
    <property type="molecule type" value="Genomic_DNA"/>
</dbReference>
<keyword evidence="2" id="KW-1185">Reference proteome</keyword>
<comment type="caution">
    <text evidence="1">The sequence shown here is derived from an EMBL/GenBank/DDBJ whole genome shotgun (WGS) entry which is preliminary data.</text>
</comment>
<evidence type="ECO:0000313" key="2">
    <source>
        <dbReference type="Proteomes" id="UP000589896"/>
    </source>
</evidence>
<sequence>MPILRHGNVITSATRPLARSVLGIVLCALSATAAADWRRDAVDTLTRESEGHRLVVLGEMHGTRELPLLAGDLLERWSAASPVLLALEIPTREHEALRAAVASGGTDATIEALRRRAWWQVPPAENDGRRSEDVLALVRRVGRLQASGRDVALLPFDPRDIRCYQRGDCEAAMAHVLQRAHDALPHGRIVVVTGNVHAMRARPPGAPERFPEQPMTALLQDLSPYSVNVTSARGAFWACGETCGTVDVAPSRHGGRERQGSPFDYRLVLPMFTPIRQVGQPAR</sequence>
<evidence type="ECO:0000313" key="1">
    <source>
        <dbReference type="EMBL" id="NYZ64316.1"/>
    </source>
</evidence>
<dbReference type="RefSeq" id="WP_180546504.1">
    <property type="nucleotide sequence ID" value="NZ_JACCJZ010000020.1"/>
</dbReference>
<accession>A0A7Z0QSX8</accession>
<dbReference type="AlphaFoldDB" id="A0A7Z0QSX8"/>
<gene>
    <name evidence="1" type="ORF">H0E82_16385</name>
</gene>